<dbReference type="SMART" id="SM00342">
    <property type="entry name" value="HTH_ARAC"/>
    <property type="match status" value="1"/>
</dbReference>
<accession>A0A0W0S2A2</accession>
<keyword evidence="1" id="KW-0805">Transcription regulation</keyword>
<keyword evidence="6" id="KW-1185">Reference proteome</keyword>
<dbReference type="OrthoDB" id="34150at2"/>
<dbReference type="PANTHER" id="PTHR43436">
    <property type="entry name" value="ARAC-FAMILY TRANSCRIPTIONAL REGULATOR"/>
    <property type="match status" value="1"/>
</dbReference>
<dbReference type="InterPro" id="IPR018060">
    <property type="entry name" value="HTH_AraC"/>
</dbReference>
<dbReference type="Proteomes" id="UP000054695">
    <property type="component" value="Unassembled WGS sequence"/>
</dbReference>
<dbReference type="PROSITE" id="PS01124">
    <property type="entry name" value="HTH_ARAC_FAMILY_2"/>
    <property type="match status" value="1"/>
</dbReference>
<evidence type="ECO:0000313" key="5">
    <source>
        <dbReference type="EMBL" id="KTC77252.1"/>
    </source>
</evidence>
<feature type="domain" description="HTH araC/xylS-type" evidence="4">
    <location>
        <begin position="213"/>
        <end position="311"/>
    </location>
</feature>
<dbReference type="InterPro" id="IPR018062">
    <property type="entry name" value="HTH_AraC-typ_CS"/>
</dbReference>
<proteinExistence type="predicted"/>
<protein>
    <submittedName>
        <fullName evidence="5">AraC family transcriptional regulator</fullName>
    </submittedName>
</protein>
<dbReference type="Pfam" id="PF06719">
    <property type="entry name" value="AraC_N"/>
    <property type="match status" value="1"/>
</dbReference>
<dbReference type="PANTHER" id="PTHR43436:SF1">
    <property type="entry name" value="TRANSCRIPTIONAL REGULATORY PROTEIN"/>
    <property type="match status" value="1"/>
</dbReference>
<dbReference type="PATRIC" id="fig|447.4.peg.218"/>
<dbReference type="GO" id="GO:0043565">
    <property type="term" value="F:sequence-specific DNA binding"/>
    <property type="evidence" value="ECO:0007669"/>
    <property type="project" value="InterPro"/>
</dbReference>
<comment type="caution">
    <text evidence="5">The sequence shown here is derived from an EMBL/GenBank/DDBJ whole genome shotgun (WGS) entry which is preliminary data.</text>
</comment>
<dbReference type="SUPFAM" id="SSF46689">
    <property type="entry name" value="Homeodomain-like"/>
    <property type="match status" value="2"/>
</dbReference>
<evidence type="ECO:0000256" key="2">
    <source>
        <dbReference type="ARBA" id="ARBA00023125"/>
    </source>
</evidence>
<organism evidence="5 6">
    <name type="scientific">Legionella bozemanae</name>
    <name type="common">Fluoribacter bozemanae</name>
    <dbReference type="NCBI Taxonomy" id="447"/>
    <lineage>
        <taxon>Bacteria</taxon>
        <taxon>Pseudomonadati</taxon>
        <taxon>Pseudomonadota</taxon>
        <taxon>Gammaproteobacteria</taxon>
        <taxon>Legionellales</taxon>
        <taxon>Legionellaceae</taxon>
        <taxon>Legionella</taxon>
    </lineage>
</organism>
<dbReference type="PROSITE" id="PS00041">
    <property type="entry name" value="HTH_ARAC_FAMILY_1"/>
    <property type="match status" value="1"/>
</dbReference>
<keyword evidence="3" id="KW-0804">Transcription</keyword>
<evidence type="ECO:0000259" key="4">
    <source>
        <dbReference type="PROSITE" id="PS01124"/>
    </source>
</evidence>
<dbReference type="InterPro" id="IPR009594">
    <property type="entry name" value="Tscrpt_reg_HTH_AraC_N"/>
</dbReference>
<reference evidence="5 6" key="1">
    <citation type="submission" date="2015-11" db="EMBL/GenBank/DDBJ databases">
        <title>Genomic analysis of 38 Legionella species identifies large and diverse effector repertoires.</title>
        <authorList>
            <person name="Burstein D."/>
            <person name="Amaro F."/>
            <person name="Zusman T."/>
            <person name="Lifshitz Z."/>
            <person name="Cohen O."/>
            <person name="Gilbert J.A."/>
            <person name="Pupko T."/>
            <person name="Shuman H.A."/>
            <person name="Segal G."/>
        </authorList>
    </citation>
    <scope>NUCLEOTIDE SEQUENCE [LARGE SCALE GENOMIC DNA]</scope>
    <source>
        <strain evidence="5 6">WIGA</strain>
    </source>
</reference>
<keyword evidence="2" id="KW-0238">DNA-binding</keyword>
<dbReference type="InterPro" id="IPR009057">
    <property type="entry name" value="Homeodomain-like_sf"/>
</dbReference>
<name>A0A0W0S2A2_LEGBO</name>
<dbReference type="EMBL" id="LNXU01000002">
    <property type="protein sequence ID" value="KTC77252.1"/>
    <property type="molecule type" value="Genomic_DNA"/>
</dbReference>
<evidence type="ECO:0000313" key="6">
    <source>
        <dbReference type="Proteomes" id="UP000054695"/>
    </source>
</evidence>
<evidence type="ECO:0000256" key="1">
    <source>
        <dbReference type="ARBA" id="ARBA00023015"/>
    </source>
</evidence>
<dbReference type="STRING" id="447.Lboz_0205"/>
<dbReference type="RefSeq" id="WP_058458094.1">
    <property type="nucleotide sequence ID" value="NZ_CAAAIY010000025.1"/>
</dbReference>
<dbReference type="Gene3D" id="1.10.10.60">
    <property type="entry name" value="Homeodomain-like"/>
    <property type="match status" value="2"/>
</dbReference>
<evidence type="ECO:0000256" key="3">
    <source>
        <dbReference type="ARBA" id="ARBA00023163"/>
    </source>
</evidence>
<dbReference type="Pfam" id="PF12833">
    <property type="entry name" value="HTH_18"/>
    <property type="match status" value="1"/>
</dbReference>
<dbReference type="GO" id="GO:0003700">
    <property type="term" value="F:DNA-binding transcription factor activity"/>
    <property type="evidence" value="ECO:0007669"/>
    <property type="project" value="InterPro"/>
</dbReference>
<dbReference type="AlphaFoldDB" id="A0A0W0S2A2"/>
<gene>
    <name evidence="5" type="ORF">Lboz_0205</name>
</gene>
<sequence length="313" mass="35345">MSKVNNVTKFPTAGNQDDFPDEEDLYKLAKLLEKYAPHDDRFDLNVEGLHVFRASKTTHEKTYSLAQPGMCIVAQGTKSVSLTNNYFNYDHSNMVVYAAEVPLNVKVVEASKEKPYLCLVIPIDPHKMAELILKIFPHGVPKKSDVRPIYVGKSNPNIVKSAIRLMEIILNQEDVDLLVPLVIDEILIRLLRSPIGASIAQIGILDSNTYKVSKAISWLKSHYNQAAKIEDLAKIAGMSLSPFHTYFKKLTLMSPLQYQKTLRLEEARNLLVARIMDVTNTSFHVGYSSVSQFSREYSRYFGKSPIQDLAKSH</sequence>